<dbReference type="InterPro" id="IPR010819">
    <property type="entry name" value="AGE/CE"/>
</dbReference>
<keyword evidence="4" id="KW-1185">Reference proteome</keyword>
<protein>
    <submittedName>
        <fullName evidence="3">AGE family epimerase/isomerase</fullName>
    </submittedName>
</protein>
<dbReference type="InterPro" id="IPR034116">
    <property type="entry name" value="AGE_dom"/>
</dbReference>
<dbReference type="Proteomes" id="UP001205601">
    <property type="component" value="Unassembled WGS sequence"/>
</dbReference>
<dbReference type="RefSeq" id="WP_261497307.1">
    <property type="nucleotide sequence ID" value="NZ_JAOCQF010000003.1"/>
</dbReference>
<comment type="caution">
    <text evidence="3">The sequence shown here is derived from an EMBL/GenBank/DDBJ whole genome shotgun (WGS) entry which is preliminary data.</text>
</comment>
<reference evidence="4" key="1">
    <citation type="submission" date="2023-07" db="EMBL/GenBank/DDBJ databases">
        <title>Defluviimonas sediminis sp. nov., isolated from mangrove sediment.</title>
        <authorList>
            <person name="Liu L."/>
            <person name="Li J."/>
            <person name="Huang Y."/>
            <person name="Pan J."/>
            <person name="Li M."/>
        </authorList>
    </citation>
    <scope>NUCLEOTIDE SEQUENCE [LARGE SCALE GENOMIC DNA]</scope>
    <source>
        <strain evidence="4">FT324</strain>
    </source>
</reference>
<dbReference type="PANTHER" id="PTHR15108">
    <property type="entry name" value="N-ACYLGLUCOSAMINE-2-EPIMERASE"/>
    <property type="match status" value="1"/>
</dbReference>
<sequence>MPWIGTQGGDLAARPAHRDWLMTQACDLIGFFRRGALNPSGGFFALDDAGGPLPASGPGGPVRHLHETTRMVHCFAIAHLLGLPGSDRMIGHGMAFLRQRHRDRAQGGWFWSVDDAGPVDATKQAYGHAFVLLAASSAKVVGHPDADALIEDATAILNQRFWDEAAGATTEEYGADWQPLGSYRGQNSNMHLTEALMAAYEATAEPDYLRKAERIAGLIIDRHARSLGWRVAEHFRADWSVDRDYAGDPMFRPAGTTPGHALEWSRLLIQLWELGGRRLSWLPDAARNLFLHTCDIGWDRETGGFYYTLDWNDRPDRADRYWWPCAEGIAAAAVLRQTGGDARFEAWYRRIWDFTASHLIDTERGGWFPELDGDLRPISAVFRGKPDLYHALQACLIPLLPADGSITRGLSRA</sequence>
<evidence type="ECO:0000256" key="1">
    <source>
        <dbReference type="ARBA" id="ARBA00008558"/>
    </source>
</evidence>
<comment type="similarity">
    <text evidence="1">Belongs to the N-acylglucosamine 2-epimerase family.</text>
</comment>
<dbReference type="EMBL" id="JAOCQF010000003">
    <property type="protein sequence ID" value="MCT8330991.1"/>
    <property type="molecule type" value="Genomic_DNA"/>
</dbReference>
<evidence type="ECO:0000313" key="3">
    <source>
        <dbReference type="EMBL" id="MCT8330991.1"/>
    </source>
</evidence>
<accession>A0ABT2NQI5</accession>
<dbReference type="CDD" id="cd00249">
    <property type="entry name" value="AGE"/>
    <property type="match status" value="1"/>
</dbReference>
<gene>
    <name evidence="3" type="ORF">N5I32_15850</name>
</gene>
<dbReference type="Gene3D" id="1.50.10.10">
    <property type="match status" value="1"/>
</dbReference>
<dbReference type="InterPro" id="IPR012341">
    <property type="entry name" value="6hp_glycosidase-like_sf"/>
</dbReference>
<dbReference type="Pfam" id="PF07221">
    <property type="entry name" value="GlcNAc_2-epim"/>
    <property type="match status" value="1"/>
</dbReference>
<evidence type="ECO:0000313" key="4">
    <source>
        <dbReference type="Proteomes" id="UP001205601"/>
    </source>
</evidence>
<dbReference type="InterPro" id="IPR008928">
    <property type="entry name" value="6-hairpin_glycosidase_sf"/>
</dbReference>
<evidence type="ECO:0000256" key="2">
    <source>
        <dbReference type="ARBA" id="ARBA00023235"/>
    </source>
</evidence>
<organism evidence="3 4">
    <name type="scientific">Albidovulum sediminis</name>
    <dbReference type="NCBI Taxonomy" id="3066345"/>
    <lineage>
        <taxon>Bacteria</taxon>
        <taxon>Pseudomonadati</taxon>
        <taxon>Pseudomonadota</taxon>
        <taxon>Alphaproteobacteria</taxon>
        <taxon>Rhodobacterales</taxon>
        <taxon>Paracoccaceae</taxon>
        <taxon>Albidovulum</taxon>
    </lineage>
</organism>
<keyword evidence="2" id="KW-0413">Isomerase</keyword>
<name>A0ABT2NQI5_9RHOB</name>
<dbReference type="SUPFAM" id="SSF48208">
    <property type="entry name" value="Six-hairpin glycosidases"/>
    <property type="match status" value="1"/>
</dbReference>
<proteinExistence type="inferred from homology"/>